<dbReference type="PANTHER" id="PTHR32481">
    <property type="entry name" value="AMINOPEPTIDASE"/>
    <property type="match status" value="1"/>
</dbReference>
<comment type="similarity">
    <text evidence="1 6">Belongs to the peptidase M42 family.</text>
</comment>
<evidence type="ECO:0000256" key="4">
    <source>
        <dbReference type="ARBA" id="ARBA00022723"/>
    </source>
</evidence>
<keyword evidence="5" id="KW-0378">Hydrolase</keyword>
<feature type="active site" description="Proton acceptor" evidence="7">
    <location>
        <position position="211"/>
    </location>
</feature>
<keyword evidence="10" id="KW-1185">Reference proteome</keyword>
<dbReference type="Gene3D" id="2.40.30.40">
    <property type="entry name" value="Peptidase M42, domain 2"/>
    <property type="match status" value="1"/>
</dbReference>
<reference evidence="9 10" key="1">
    <citation type="submission" date="2020-07" db="EMBL/GenBank/DDBJ databases">
        <authorList>
            <person name="Feng H."/>
        </authorList>
    </citation>
    <scope>NUCLEOTIDE SEQUENCE [LARGE SCALE GENOMIC DNA]</scope>
    <source>
        <strain evidence="10">s-11</strain>
    </source>
</reference>
<organism evidence="9 10">
    <name type="scientific">Thermoactinomyces daqus</name>
    <dbReference type="NCBI Taxonomy" id="1329516"/>
    <lineage>
        <taxon>Bacteria</taxon>
        <taxon>Bacillati</taxon>
        <taxon>Bacillota</taxon>
        <taxon>Bacilli</taxon>
        <taxon>Bacillales</taxon>
        <taxon>Thermoactinomycetaceae</taxon>
        <taxon>Thermoactinomyces</taxon>
    </lineage>
</organism>
<dbReference type="Proteomes" id="UP000530514">
    <property type="component" value="Unassembled WGS sequence"/>
</dbReference>
<keyword evidence="2" id="KW-0031">Aminopeptidase</keyword>
<accession>A0A7W1X990</accession>
<dbReference type="GO" id="GO:0046872">
    <property type="term" value="F:metal ion binding"/>
    <property type="evidence" value="ECO:0007669"/>
    <property type="project" value="UniProtKB-UniRule"/>
</dbReference>
<feature type="binding site" evidence="8">
    <location>
        <position position="322"/>
    </location>
    <ligand>
        <name>Zn(2+)</name>
        <dbReference type="ChEBI" id="CHEBI:29105"/>
        <label>2</label>
    </ligand>
</feature>
<evidence type="ECO:0000256" key="7">
    <source>
        <dbReference type="PIRSR" id="PIRSR001123-1"/>
    </source>
</evidence>
<protein>
    <submittedName>
        <fullName evidence="9">M42 family metallopeptidase</fullName>
    </submittedName>
</protein>
<comment type="caution">
    <text evidence="9">The sequence shown here is derived from an EMBL/GenBank/DDBJ whole genome shotgun (WGS) entry which is preliminary data.</text>
</comment>
<evidence type="ECO:0000313" key="10">
    <source>
        <dbReference type="Proteomes" id="UP000530514"/>
    </source>
</evidence>
<feature type="binding site" evidence="8">
    <location>
        <position position="179"/>
    </location>
    <ligand>
        <name>Zn(2+)</name>
        <dbReference type="ChEBI" id="CHEBI:29105"/>
        <label>1</label>
    </ligand>
</feature>
<feature type="binding site" evidence="8">
    <location>
        <position position="179"/>
    </location>
    <ligand>
        <name>Zn(2+)</name>
        <dbReference type="ChEBI" id="CHEBI:29105"/>
        <label>2</label>
    </ligand>
</feature>
<dbReference type="PIRSF" id="PIRSF001123">
    <property type="entry name" value="PepA_GA"/>
    <property type="match status" value="1"/>
</dbReference>
<feature type="binding site" evidence="8">
    <location>
        <position position="65"/>
    </location>
    <ligand>
        <name>Zn(2+)</name>
        <dbReference type="ChEBI" id="CHEBI:29105"/>
        <label>1</label>
    </ligand>
</feature>
<feature type="binding site" evidence="8">
    <location>
        <position position="234"/>
    </location>
    <ligand>
        <name>Zn(2+)</name>
        <dbReference type="ChEBI" id="CHEBI:29105"/>
        <label>1</label>
    </ligand>
</feature>
<dbReference type="SUPFAM" id="SSF101821">
    <property type="entry name" value="Aminopeptidase/glucanase lid domain"/>
    <property type="match status" value="1"/>
</dbReference>
<dbReference type="InterPro" id="IPR023367">
    <property type="entry name" value="Peptidase_M42_dom2"/>
</dbReference>
<dbReference type="SUPFAM" id="SSF53187">
    <property type="entry name" value="Zn-dependent exopeptidases"/>
    <property type="match status" value="1"/>
</dbReference>
<feature type="binding site" evidence="8">
    <location>
        <position position="212"/>
    </location>
    <ligand>
        <name>Zn(2+)</name>
        <dbReference type="ChEBI" id="CHEBI:29105"/>
        <label>2</label>
    </ligand>
</feature>
<evidence type="ECO:0000256" key="6">
    <source>
        <dbReference type="PIRNR" id="PIRNR001123"/>
    </source>
</evidence>
<sequence length="357" mass="39068">MDRLTLMMKELTEANGVAGFEGTVRQKMEQYLKPLSEEILKDRLGGVVGKKTGDPKGPRVLLAGHLDEVGFMVTRITERGFLRFQPLGGWWPHNVLAHRVTVQSRRGDYIGVVGSKAPHVLTPEERRKVLDLKDMFIDVGAGSREEVEEMGIRPGDPVVPVSDFFTLKNGELWGGKALDNRAGCAMAVEVLKNLQDEDHPNVVFAGATVQEEVGMRGASTLAHLIKPDIAFALDVGIAYDTPGFESYPGEAALGKGPLIYLMDFTMIGHGGLRNLIIETAEELEIPLQYDALLRGGTDGGRFHLNGGGCPTVALGFPTRYIHSHNALMSRTDFEQAVRLVTAVVKKLDHKQMEKLCG</sequence>
<evidence type="ECO:0000256" key="3">
    <source>
        <dbReference type="ARBA" id="ARBA00022670"/>
    </source>
</evidence>
<dbReference type="RefSeq" id="WP_033100279.1">
    <property type="nucleotide sequence ID" value="NZ_JACEIP010000007.1"/>
</dbReference>
<dbReference type="OrthoDB" id="9772053at2"/>
<evidence type="ECO:0000256" key="1">
    <source>
        <dbReference type="ARBA" id="ARBA00006272"/>
    </source>
</evidence>
<name>A0A7W1X990_9BACL</name>
<keyword evidence="3" id="KW-0645">Protease</keyword>
<dbReference type="GO" id="GO:0004177">
    <property type="term" value="F:aminopeptidase activity"/>
    <property type="evidence" value="ECO:0007669"/>
    <property type="project" value="UniProtKB-UniRule"/>
</dbReference>
<evidence type="ECO:0000256" key="8">
    <source>
        <dbReference type="PIRSR" id="PIRSR001123-2"/>
    </source>
</evidence>
<dbReference type="InterPro" id="IPR051464">
    <property type="entry name" value="Peptidase_M42_aminopept"/>
</dbReference>
<evidence type="ECO:0000256" key="2">
    <source>
        <dbReference type="ARBA" id="ARBA00022438"/>
    </source>
</evidence>
<comment type="cofactor">
    <cofactor evidence="8">
        <name>a divalent metal cation</name>
        <dbReference type="ChEBI" id="CHEBI:60240"/>
    </cofactor>
    <text evidence="8">Binds 2 divalent metal cations per subunit.</text>
</comment>
<dbReference type="InterPro" id="IPR008007">
    <property type="entry name" value="Peptidase_M42"/>
</dbReference>
<evidence type="ECO:0000256" key="5">
    <source>
        <dbReference type="ARBA" id="ARBA00022801"/>
    </source>
</evidence>
<keyword evidence="4 8" id="KW-0479">Metal-binding</keyword>
<dbReference type="PANTHER" id="PTHR32481:SF0">
    <property type="entry name" value="AMINOPEPTIDASE YPDE-RELATED"/>
    <property type="match status" value="1"/>
</dbReference>
<dbReference type="GO" id="GO:0006508">
    <property type="term" value="P:proteolysis"/>
    <property type="evidence" value="ECO:0007669"/>
    <property type="project" value="UniProtKB-KW"/>
</dbReference>
<dbReference type="Pfam" id="PF05343">
    <property type="entry name" value="Peptidase_M42"/>
    <property type="match status" value="1"/>
</dbReference>
<gene>
    <name evidence="9" type="ORF">H1164_06195</name>
</gene>
<proteinExistence type="inferred from homology"/>
<evidence type="ECO:0000313" key="9">
    <source>
        <dbReference type="EMBL" id="MBA4542493.1"/>
    </source>
</evidence>
<dbReference type="AlphaFoldDB" id="A0A7W1X990"/>
<dbReference type="EMBL" id="JACEIP010000007">
    <property type="protein sequence ID" value="MBA4542493.1"/>
    <property type="molecule type" value="Genomic_DNA"/>
</dbReference>
<dbReference type="Gene3D" id="3.40.630.10">
    <property type="entry name" value="Zn peptidases"/>
    <property type="match status" value="1"/>
</dbReference>
<dbReference type="CDD" id="cd05656">
    <property type="entry name" value="M42_Frv"/>
    <property type="match status" value="1"/>
</dbReference>